<name>A0ABV6Y216_9HYPH</name>
<dbReference type="Proteomes" id="UP001593940">
    <property type="component" value="Unassembled WGS sequence"/>
</dbReference>
<evidence type="ECO:0000313" key="2">
    <source>
        <dbReference type="Proteomes" id="UP001593940"/>
    </source>
</evidence>
<sequence length="155" mass="16938">MMTTLEREMEDLERRMANEGYQAGTRVTYGGAVQGTGAGGVYGVGPTTVHEDGRVTTGNTGLNWIEDDGTIISIANGVKYITTRSEWMDENGTKVVNLHITDGIFTQITEIRIAANGAKEETSLFNNGRATPRTPRGPSTLRNPDMTQLMLGWRE</sequence>
<proteinExistence type="predicted"/>
<dbReference type="EMBL" id="JBHOMY010000002">
    <property type="protein sequence ID" value="MFC1455299.1"/>
    <property type="molecule type" value="Genomic_DNA"/>
</dbReference>
<organism evidence="1 2">
    <name type="scientific">Microvirga arabica</name>
    <dbReference type="NCBI Taxonomy" id="1128671"/>
    <lineage>
        <taxon>Bacteria</taxon>
        <taxon>Pseudomonadati</taxon>
        <taxon>Pseudomonadota</taxon>
        <taxon>Alphaproteobacteria</taxon>
        <taxon>Hyphomicrobiales</taxon>
        <taxon>Methylobacteriaceae</taxon>
        <taxon>Microvirga</taxon>
    </lineage>
</organism>
<evidence type="ECO:0000313" key="1">
    <source>
        <dbReference type="EMBL" id="MFC1455299.1"/>
    </source>
</evidence>
<dbReference type="RefSeq" id="WP_377028591.1">
    <property type="nucleotide sequence ID" value="NZ_JBHOMY010000002.1"/>
</dbReference>
<protein>
    <submittedName>
        <fullName evidence="1">Uncharacterized protein</fullName>
    </submittedName>
</protein>
<accession>A0ABV6Y216</accession>
<keyword evidence="2" id="KW-1185">Reference proteome</keyword>
<gene>
    <name evidence="1" type="ORF">ACETIH_00780</name>
</gene>
<reference evidence="1 2" key="1">
    <citation type="submission" date="2024-09" db="EMBL/GenBank/DDBJ databases">
        <title>Nodulacao em especies de Leguminosae Basais da Amazonia e Caracterizacao dos Rizobios e Bacterias Associadas aos Nodulos.</title>
        <authorList>
            <person name="Jambeiro I.C.A."/>
            <person name="Lopes I.S."/>
            <person name="Aguiar E.R.G.R."/>
            <person name="Santos A.F.J."/>
            <person name="Dos Santos J.M.F."/>
            <person name="Gross E."/>
        </authorList>
    </citation>
    <scope>NUCLEOTIDE SEQUENCE [LARGE SCALE GENOMIC DNA]</scope>
    <source>
        <strain evidence="1 2">BRUESC1165</strain>
    </source>
</reference>
<comment type="caution">
    <text evidence="1">The sequence shown here is derived from an EMBL/GenBank/DDBJ whole genome shotgun (WGS) entry which is preliminary data.</text>
</comment>